<dbReference type="PROSITE" id="PS00371">
    <property type="entry name" value="PTS_EIIA_TYPE_1_HIS"/>
    <property type="match status" value="1"/>
</dbReference>
<evidence type="ECO:0000313" key="8">
    <source>
        <dbReference type="EMBL" id="MDB7085859.1"/>
    </source>
</evidence>
<sequence>MFKFMNKQDGGIVSPIDGKCINIEDVPDKVFSTRMMGDGFAIIPSDNIVVSPVDGIIVMIPNSKHAFGIKTRSGVEILVHVGLDTVNLKGRGFETFVKVGDKVKKNMPILKFDDNIMDEMNIDKTTMVIFTAGYNQSIKLECYDREVHRGDTLIK</sequence>
<dbReference type="InterPro" id="IPR001127">
    <property type="entry name" value="PTS_EIIA_1_perm"/>
</dbReference>
<dbReference type="GO" id="GO:0005737">
    <property type="term" value="C:cytoplasm"/>
    <property type="evidence" value="ECO:0007669"/>
    <property type="project" value="UniProtKB-SubCell"/>
</dbReference>
<dbReference type="PANTHER" id="PTHR45008">
    <property type="entry name" value="PTS SYSTEM GLUCOSE-SPECIFIC EIIA COMPONENT"/>
    <property type="match status" value="1"/>
</dbReference>
<gene>
    <name evidence="9" type="ORF">DXB93_12050</name>
    <name evidence="8" type="ORF">PM738_18955</name>
</gene>
<dbReference type="AlphaFoldDB" id="A0A3E3AA36"/>
<dbReference type="GeneID" id="64198048"/>
<evidence type="ECO:0000256" key="2">
    <source>
        <dbReference type="ARBA" id="ARBA00022448"/>
    </source>
</evidence>
<reference evidence="8" key="2">
    <citation type="submission" date="2023-01" db="EMBL/GenBank/DDBJ databases">
        <title>Human gut microbiome strain richness.</title>
        <authorList>
            <person name="Chen-Liaw A."/>
        </authorList>
    </citation>
    <scope>NUCLEOTIDE SEQUENCE</scope>
    <source>
        <strain evidence="8">1001217st2_G6_1001217B_191108</strain>
    </source>
</reference>
<evidence type="ECO:0000313" key="9">
    <source>
        <dbReference type="EMBL" id="RGD83764.1"/>
    </source>
</evidence>
<dbReference type="EMBL" id="JAQLKE010000058">
    <property type="protein sequence ID" value="MDB7085859.1"/>
    <property type="molecule type" value="Genomic_DNA"/>
</dbReference>
<keyword evidence="2" id="KW-0813">Transport</keyword>
<dbReference type="Pfam" id="PF00358">
    <property type="entry name" value="PTS_EIIA_1"/>
    <property type="match status" value="1"/>
</dbReference>
<evidence type="ECO:0000313" key="10">
    <source>
        <dbReference type="Proteomes" id="UP000261032"/>
    </source>
</evidence>
<evidence type="ECO:0000256" key="6">
    <source>
        <dbReference type="ARBA" id="ARBA00022777"/>
    </source>
</evidence>
<evidence type="ECO:0000256" key="1">
    <source>
        <dbReference type="ARBA" id="ARBA00004496"/>
    </source>
</evidence>
<comment type="caution">
    <text evidence="9">The sequence shown here is derived from an EMBL/GenBank/DDBJ whole genome shotgun (WGS) entry which is preliminary data.</text>
</comment>
<dbReference type="RefSeq" id="WP_008791052.1">
    <property type="nucleotide sequence ID" value="NZ_AP031443.1"/>
</dbReference>
<protein>
    <submittedName>
        <fullName evidence="9">PTS glucose transporter subunit IIA</fullName>
    </submittedName>
</protein>
<dbReference type="FunFam" id="2.70.70.10:FF:000001">
    <property type="entry name" value="PTS system glucose-specific IIA component"/>
    <property type="match status" value="1"/>
</dbReference>
<accession>A0A3E3AA36</accession>
<dbReference type="SUPFAM" id="SSF51261">
    <property type="entry name" value="Duplicated hybrid motif"/>
    <property type="match status" value="1"/>
</dbReference>
<keyword evidence="5" id="KW-0598">Phosphotransferase system</keyword>
<evidence type="ECO:0000256" key="4">
    <source>
        <dbReference type="ARBA" id="ARBA00022679"/>
    </source>
</evidence>
<dbReference type="PROSITE" id="PS51093">
    <property type="entry name" value="PTS_EIIA_TYPE_1"/>
    <property type="match status" value="1"/>
</dbReference>
<evidence type="ECO:0000256" key="5">
    <source>
        <dbReference type="ARBA" id="ARBA00022683"/>
    </source>
</evidence>
<dbReference type="NCBIfam" id="TIGR00830">
    <property type="entry name" value="PTBA"/>
    <property type="match status" value="1"/>
</dbReference>
<evidence type="ECO:0000256" key="3">
    <source>
        <dbReference type="ARBA" id="ARBA00022597"/>
    </source>
</evidence>
<dbReference type="Proteomes" id="UP001211987">
    <property type="component" value="Unassembled WGS sequence"/>
</dbReference>
<dbReference type="Gene3D" id="2.70.70.10">
    <property type="entry name" value="Glucose Permease (Domain IIA)"/>
    <property type="match status" value="1"/>
</dbReference>
<proteinExistence type="predicted"/>
<dbReference type="GO" id="GO:0016301">
    <property type="term" value="F:kinase activity"/>
    <property type="evidence" value="ECO:0007669"/>
    <property type="project" value="UniProtKB-KW"/>
</dbReference>
<dbReference type="Proteomes" id="UP000261032">
    <property type="component" value="Unassembled WGS sequence"/>
</dbReference>
<name>A0A3E3AA36_9FIRM</name>
<reference evidence="9 10" key="1">
    <citation type="submission" date="2018-08" db="EMBL/GenBank/DDBJ databases">
        <title>A genome reference for cultivated species of the human gut microbiota.</title>
        <authorList>
            <person name="Zou Y."/>
            <person name="Xue W."/>
            <person name="Luo G."/>
        </authorList>
    </citation>
    <scope>NUCLEOTIDE SEQUENCE [LARGE SCALE GENOMIC DNA]</scope>
    <source>
        <strain evidence="9 10">OM06-4</strain>
    </source>
</reference>
<feature type="domain" description="PTS EIIA type-1" evidence="7">
    <location>
        <begin position="28"/>
        <end position="132"/>
    </location>
</feature>
<keyword evidence="6" id="KW-0418">Kinase</keyword>
<organism evidence="9 10">
    <name type="scientific">Thomasclavelia ramosa</name>
    <dbReference type="NCBI Taxonomy" id="1547"/>
    <lineage>
        <taxon>Bacteria</taxon>
        <taxon>Bacillati</taxon>
        <taxon>Bacillota</taxon>
        <taxon>Erysipelotrichia</taxon>
        <taxon>Erysipelotrichales</taxon>
        <taxon>Coprobacillaceae</taxon>
        <taxon>Thomasclavelia</taxon>
    </lineage>
</organism>
<keyword evidence="4" id="KW-0808">Transferase</keyword>
<dbReference type="InterPro" id="IPR050890">
    <property type="entry name" value="PTS_EIIA_component"/>
</dbReference>
<comment type="subcellular location">
    <subcellularLocation>
        <location evidence="1">Cytoplasm</location>
    </subcellularLocation>
</comment>
<dbReference type="InterPro" id="IPR011055">
    <property type="entry name" value="Dup_hybrid_motif"/>
</dbReference>
<keyword evidence="3 9" id="KW-0762">Sugar transport</keyword>
<dbReference type="PANTHER" id="PTHR45008:SF1">
    <property type="entry name" value="PTS SYSTEM GLUCOSE-SPECIFIC EIIA COMPONENT"/>
    <property type="match status" value="1"/>
</dbReference>
<dbReference type="EMBL" id="QUSL01000020">
    <property type="protein sequence ID" value="RGD83764.1"/>
    <property type="molecule type" value="Genomic_DNA"/>
</dbReference>
<evidence type="ECO:0000259" key="7">
    <source>
        <dbReference type="PROSITE" id="PS51093"/>
    </source>
</evidence>
<dbReference type="GO" id="GO:0009401">
    <property type="term" value="P:phosphoenolpyruvate-dependent sugar phosphotransferase system"/>
    <property type="evidence" value="ECO:0007669"/>
    <property type="project" value="UniProtKB-KW"/>
</dbReference>